<proteinExistence type="predicted"/>
<organism evidence="1 2">
    <name type="scientific">Suillus subaureus</name>
    <dbReference type="NCBI Taxonomy" id="48587"/>
    <lineage>
        <taxon>Eukaryota</taxon>
        <taxon>Fungi</taxon>
        <taxon>Dikarya</taxon>
        <taxon>Basidiomycota</taxon>
        <taxon>Agaricomycotina</taxon>
        <taxon>Agaricomycetes</taxon>
        <taxon>Agaricomycetidae</taxon>
        <taxon>Boletales</taxon>
        <taxon>Suillineae</taxon>
        <taxon>Suillaceae</taxon>
        <taxon>Suillus</taxon>
    </lineage>
</organism>
<dbReference type="Proteomes" id="UP000807769">
    <property type="component" value="Unassembled WGS sequence"/>
</dbReference>
<dbReference type="GeneID" id="64623020"/>
<gene>
    <name evidence="1" type="ORF">BJ212DRAFT_1074199</name>
</gene>
<comment type="caution">
    <text evidence="1">The sequence shown here is derived from an EMBL/GenBank/DDBJ whole genome shotgun (WGS) entry which is preliminary data.</text>
</comment>
<accession>A0A9P7J459</accession>
<protein>
    <recommendedName>
        <fullName evidence="3">F-box domain-containing protein</fullName>
    </recommendedName>
</protein>
<dbReference type="OrthoDB" id="2623782at2759"/>
<dbReference type="AlphaFoldDB" id="A0A9P7J459"/>
<sequence length="404" mass="46064">MGRNKNISAVITERQQQLDAVLQEVSGMESVMDRMKNLHQQLLKKKDSIIQSMNLHRGLVSALWRFPPELLSLIFVRCLPETEHLLPSSKLAPMLLTRICRRWREVAVGMSSLWCGVIVDIDNEDWQRAAFCYDTWLKRSRDRPLSLALKCFKNDATDLRNLLEPHTNQISSLHIILFVNPFTADLLLNDFPALQEFTITSSDPLWCTPSFAQSISRLPLTLRRLRVAGPSAFDFDLIVSCNPVWAHLTHVEITICQPNLILQLLRLGPNLSSLEIGLGFHHEISLTFEPFTHMNLQSLCISNASPMLMGNLFPGLFNALTLPNLRALEARYIRPWPHEEFKTFLVRSSCPLGSLTLGTGVTTTDEQRGEYIVLVPFLDVVVDPRRGGYFGYRRLVQHGRRRDV</sequence>
<evidence type="ECO:0000313" key="2">
    <source>
        <dbReference type="Proteomes" id="UP000807769"/>
    </source>
</evidence>
<name>A0A9P7J459_9AGAM</name>
<evidence type="ECO:0000313" key="1">
    <source>
        <dbReference type="EMBL" id="KAG1801740.1"/>
    </source>
</evidence>
<reference evidence="1" key="1">
    <citation type="journal article" date="2020" name="New Phytol.">
        <title>Comparative genomics reveals dynamic genome evolution in host specialist ectomycorrhizal fungi.</title>
        <authorList>
            <person name="Lofgren L.A."/>
            <person name="Nguyen N.H."/>
            <person name="Vilgalys R."/>
            <person name="Ruytinx J."/>
            <person name="Liao H.L."/>
            <person name="Branco S."/>
            <person name="Kuo A."/>
            <person name="LaButti K."/>
            <person name="Lipzen A."/>
            <person name="Andreopoulos W."/>
            <person name="Pangilinan J."/>
            <person name="Riley R."/>
            <person name="Hundley H."/>
            <person name="Na H."/>
            <person name="Barry K."/>
            <person name="Grigoriev I.V."/>
            <person name="Stajich J.E."/>
            <person name="Kennedy P.G."/>
        </authorList>
    </citation>
    <scope>NUCLEOTIDE SEQUENCE</scope>
    <source>
        <strain evidence="1">MN1</strain>
    </source>
</reference>
<evidence type="ECO:0008006" key="3">
    <source>
        <dbReference type="Google" id="ProtNLM"/>
    </source>
</evidence>
<dbReference type="EMBL" id="JABBWG010000092">
    <property type="protein sequence ID" value="KAG1801740.1"/>
    <property type="molecule type" value="Genomic_DNA"/>
</dbReference>
<keyword evidence="2" id="KW-1185">Reference proteome</keyword>
<dbReference type="RefSeq" id="XP_041186102.1">
    <property type="nucleotide sequence ID" value="XM_041329003.1"/>
</dbReference>